<dbReference type="Proteomes" id="UP001175226">
    <property type="component" value="Unassembled WGS sequence"/>
</dbReference>
<protein>
    <submittedName>
        <fullName evidence="1">Uncharacterized protein</fullName>
    </submittedName>
</protein>
<feature type="non-terminal residue" evidence="1">
    <location>
        <position position="1"/>
    </location>
</feature>
<proteinExistence type="predicted"/>
<evidence type="ECO:0000313" key="2">
    <source>
        <dbReference type="Proteomes" id="UP001175226"/>
    </source>
</evidence>
<dbReference type="EMBL" id="JAUEPT010000026">
    <property type="protein sequence ID" value="KAK0442341.1"/>
    <property type="molecule type" value="Genomic_DNA"/>
</dbReference>
<dbReference type="AlphaFoldDB" id="A0AA39JGG5"/>
<sequence>GLSESLHQKISSFGLCSICIDFGFFHPNFFSTGHRTEYRSTIADHRKCGCGDAFYQKYLIKDFGTLLMSHCRIRLKQPRDLMKGAQVALDFANRYLDS</sequence>
<keyword evidence="2" id="KW-1185">Reference proteome</keyword>
<comment type="caution">
    <text evidence="1">The sequence shown here is derived from an EMBL/GenBank/DDBJ whole genome shotgun (WGS) entry which is preliminary data.</text>
</comment>
<accession>A0AA39JGG5</accession>
<reference evidence="1" key="1">
    <citation type="submission" date="2023-06" db="EMBL/GenBank/DDBJ databases">
        <authorList>
            <consortium name="Lawrence Berkeley National Laboratory"/>
            <person name="Ahrendt S."/>
            <person name="Sahu N."/>
            <person name="Indic B."/>
            <person name="Wong-Bajracharya J."/>
            <person name="Merenyi Z."/>
            <person name="Ke H.-M."/>
            <person name="Monk M."/>
            <person name="Kocsube S."/>
            <person name="Drula E."/>
            <person name="Lipzen A."/>
            <person name="Balint B."/>
            <person name="Henrissat B."/>
            <person name="Andreopoulos B."/>
            <person name="Martin F.M."/>
            <person name="Harder C.B."/>
            <person name="Rigling D."/>
            <person name="Ford K.L."/>
            <person name="Foster G.D."/>
            <person name="Pangilinan J."/>
            <person name="Papanicolaou A."/>
            <person name="Barry K."/>
            <person name="LaButti K."/>
            <person name="Viragh M."/>
            <person name="Koriabine M."/>
            <person name="Yan M."/>
            <person name="Riley R."/>
            <person name="Champramary S."/>
            <person name="Plett K.L."/>
            <person name="Tsai I.J."/>
            <person name="Slot J."/>
            <person name="Sipos G."/>
            <person name="Plett J."/>
            <person name="Nagy L.G."/>
            <person name="Grigoriev I.V."/>
        </authorList>
    </citation>
    <scope>NUCLEOTIDE SEQUENCE</scope>
    <source>
        <strain evidence="1">FPL87.14</strain>
    </source>
</reference>
<name>A0AA39JGG5_9AGAR</name>
<organism evidence="1 2">
    <name type="scientific">Armillaria borealis</name>
    <dbReference type="NCBI Taxonomy" id="47425"/>
    <lineage>
        <taxon>Eukaryota</taxon>
        <taxon>Fungi</taxon>
        <taxon>Dikarya</taxon>
        <taxon>Basidiomycota</taxon>
        <taxon>Agaricomycotina</taxon>
        <taxon>Agaricomycetes</taxon>
        <taxon>Agaricomycetidae</taxon>
        <taxon>Agaricales</taxon>
        <taxon>Marasmiineae</taxon>
        <taxon>Physalacriaceae</taxon>
        <taxon>Armillaria</taxon>
    </lineage>
</organism>
<gene>
    <name evidence="1" type="ORF">EV421DRAFT_1710720</name>
</gene>
<evidence type="ECO:0000313" key="1">
    <source>
        <dbReference type="EMBL" id="KAK0442341.1"/>
    </source>
</evidence>